<dbReference type="InParanoid" id="A0A409Y5D9"/>
<sequence>MNFLPHVQRQTRFITFKATIRCHSFLASRTSHRRIDTISQGHATDPLNKHPQDVLCQSVRAGMRARSEENLGIDAASPNMRPDPEDRTRGNPEGIGSLEQVGSASGTAAFFRSGHKQGDGMTK</sequence>
<evidence type="ECO:0000256" key="1">
    <source>
        <dbReference type="SAM" id="MobiDB-lite"/>
    </source>
</evidence>
<dbReference type="Proteomes" id="UP000284706">
    <property type="component" value="Unassembled WGS sequence"/>
</dbReference>
<keyword evidence="3" id="KW-1185">Reference proteome</keyword>
<dbReference type="OrthoDB" id="2687798at2759"/>
<feature type="region of interest" description="Disordered" evidence="1">
    <location>
        <begin position="66"/>
        <end position="123"/>
    </location>
</feature>
<accession>A0A409Y5D9</accession>
<evidence type="ECO:0000313" key="3">
    <source>
        <dbReference type="Proteomes" id="UP000284706"/>
    </source>
</evidence>
<proteinExistence type="predicted"/>
<protein>
    <submittedName>
        <fullName evidence="2">Uncharacterized protein</fullName>
    </submittedName>
</protein>
<reference evidence="2 3" key="1">
    <citation type="journal article" date="2018" name="Evol. Lett.">
        <title>Horizontal gene cluster transfer increased hallucinogenic mushroom diversity.</title>
        <authorList>
            <person name="Reynolds H.T."/>
            <person name="Vijayakumar V."/>
            <person name="Gluck-Thaler E."/>
            <person name="Korotkin H.B."/>
            <person name="Matheny P.B."/>
            <person name="Slot J.C."/>
        </authorList>
    </citation>
    <scope>NUCLEOTIDE SEQUENCE [LARGE SCALE GENOMIC DNA]</scope>
    <source>
        <strain evidence="2 3">SRW20</strain>
    </source>
</reference>
<comment type="caution">
    <text evidence="2">The sequence shown here is derived from an EMBL/GenBank/DDBJ whole genome shotgun (WGS) entry which is preliminary data.</text>
</comment>
<organism evidence="2 3">
    <name type="scientific">Gymnopilus dilepis</name>
    <dbReference type="NCBI Taxonomy" id="231916"/>
    <lineage>
        <taxon>Eukaryota</taxon>
        <taxon>Fungi</taxon>
        <taxon>Dikarya</taxon>
        <taxon>Basidiomycota</taxon>
        <taxon>Agaricomycotina</taxon>
        <taxon>Agaricomycetes</taxon>
        <taxon>Agaricomycetidae</taxon>
        <taxon>Agaricales</taxon>
        <taxon>Agaricineae</taxon>
        <taxon>Hymenogastraceae</taxon>
        <taxon>Gymnopilus</taxon>
    </lineage>
</organism>
<evidence type="ECO:0000313" key="2">
    <source>
        <dbReference type="EMBL" id="PPQ98189.1"/>
    </source>
</evidence>
<name>A0A409Y5D9_9AGAR</name>
<dbReference type="EMBL" id="NHYE01001141">
    <property type="protein sequence ID" value="PPQ98189.1"/>
    <property type="molecule type" value="Genomic_DNA"/>
</dbReference>
<gene>
    <name evidence="2" type="ORF">CVT26_003235</name>
</gene>
<dbReference type="AlphaFoldDB" id="A0A409Y5D9"/>